<protein>
    <submittedName>
        <fullName evidence="1">Uncharacterized protein</fullName>
    </submittedName>
</protein>
<accession>A0ACC5Y1Y8</accession>
<name>A0ACC5Y1Y8_9TELE</name>
<proteinExistence type="predicted"/>
<organism evidence="1 2">
    <name type="scientific">Pangasius djambal</name>
    <dbReference type="NCBI Taxonomy" id="1691987"/>
    <lineage>
        <taxon>Eukaryota</taxon>
        <taxon>Metazoa</taxon>
        <taxon>Chordata</taxon>
        <taxon>Craniata</taxon>
        <taxon>Vertebrata</taxon>
        <taxon>Euteleostomi</taxon>
        <taxon>Actinopterygii</taxon>
        <taxon>Neopterygii</taxon>
        <taxon>Teleostei</taxon>
        <taxon>Ostariophysi</taxon>
        <taxon>Siluriformes</taxon>
        <taxon>Pangasiidae</taxon>
        <taxon>Pangasius</taxon>
    </lineage>
</organism>
<dbReference type="Proteomes" id="UP000830395">
    <property type="component" value="Chromosome 2"/>
</dbReference>
<evidence type="ECO:0000313" key="1">
    <source>
        <dbReference type="EMBL" id="MCJ8729714.1"/>
    </source>
</evidence>
<sequence>MQQLGAQLGVMGVWTALSALLFITHSVCSQTTIRWCTISQQEQAKCNAMATAFSSASIRPMLRCVRTNSVTECAQKLMANEVEAFSTSAKDIYEIGKEAKFKIDAAESSSDGEGTSYYAVAVVKKTNSYININNLKGKKTCHTGIGRTAGWNMPIGYLIDSGRMSVMACNVTQGVAEFFSASCIPGATGQAPSLCQLCAGDESGGHKCEASDKEKYYSYNGAFRCLVEDAGEVAFVKHTTVGDNTDGKGDIWAQGLKAADFDLLCPDGTRSPVSDYRRCNLARVPSRGIVVHRDIDSSVIFNMLREGLQKSGFSIFSSMAYNSENLLFSDSSTKFIPTGSEDYIQWMGQKYYNILKAMDCSANDVPEILTWCVLSFGEQKKCGDMALAFKKKGLSPNIQCLYGTSMDDCMEKIQNKKADAITLDGGYIYTAGKTYGLVPAVGESYTGDSDGSIYYAVAVLKRSNRDIQRFSDLRGQTSCHTGYGRTAGWNIPVGVLIEKGLIRPKKCQVAQAAGEFFRASCVPGANEPGFPSNLCTQCIGDASGQNKCVKGRDLFDGYNGAFRCLVQGAGEVAFVKHSTVFQNTDGNGTDPWALNLNSRDFQLLCYQESRAEVNQYKQCHLARVPSHAVMVRPDTNPHIVFGLLDKAQQFFGVNTNSDFKMFNSSQYEGSDLIFKDSTVSLIGVGEKKTYEDWLGQSYMDALLAMECTYSSAVVSSASVLLVISLAVLFSLLVV</sequence>
<evidence type="ECO:0000313" key="2">
    <source>
        <dbReference type="Proteomes" id="UP000830395"/>
    </source>
</evidence>
<comment type="caution">
    <text evidence="1">The sequence shown here is derived from an EMBL/GenBank/DDBJ whole genome shotgun (WGS) entry which is preliminary data.</text>
</comment>
<gene>
    <name evidence="1" type="ORF">PDJAM_G00109690</name>
</gene>
<reference evidence="1" key="1">
    <citation type="submission" date="2020-02" db="EMBL/GenBank/DDBJ databases">
        <title>Genome sequencing of the panga catfish, Pangasius djambal.</title>
        <authorList>
            <person name="Wen M."/>
            <person name="Zahm M."/>
            <person name="Roques C."/>
            <person name="Cabau C."/>
            <person name="Klopp C."/>
            <person name="Donnadieu C."/>
            <person name="Jouanno E."/>
            <person name="Avarre J.-C."/>
            <person name="Campet M."/>
            <person name="Ha T."/>
            <person name="Dugue R."/>
            <person name="Lampietro C."/>
            <person name="Louis A."/>
            <person name="Herpin A."/>
            <person name="Echchiki A."/>
            <person name="Berthelot C."/>
            <person name="Parey E."/>
            <person name="Roest-Crollius H."/>
            <person name="Braasch I."/>
            <person name="Postlethwait J.H."/>
            <person name="Bobe J."/>
            <person name="Montfort J."/>
            <person name="Bouchez O."/>
            <person name="Begum T."/>
            <person name="Schartl M."/>
            <person name="Gustiano R."/>
            <person name="Guiguen Y."/>
        </authorList>
    </citation>
    <scope>NUCLEOTIDE SEQUENCE</scope>
    <source>
        <strain evidence="1">Pdj_M5554</strain>
    </source>
</reference>
<dbReference type="EMBL" id="CM040976">
    <property type="protein sequence ID" value="MCJ8729714.1"/>
    <property type="molecule type" value="Genomic_DNA"/>
</dbReference>
<keyword evidence="2" id="KW-1185">Reference proteome</keyword>